<dbReference type="InterPro" id="IPR036390">
    <property type="entry name" value="WH_DNA-bd_sf"/>
</dbReference>
<dbReference type="GO" id="GO:0043565">
    <property type="term" value="F:sequence-specific DNA binding"/>
    <property type="evidence" value="ECO:0007669"/>
    <property type="project" value="InterPro"/>
</dbReference>
<feature type="domain" description="HSF-type DNA-binding" evidence="7">
    <location>
        <begin position="17"/>
        <end position="112"/>
    </location>
</feature>
<accession>A0AAD2G209</accession>
<sequence length="492" mass="55668">MTMTKPKAAKTTRTHLCFPQKVYNVLQLCDDTHQEHILSWMNSGTAFKVHDVEAFERELLPKYFNTQKYASFTRTLCAHGFDCVRTGRQTGIYSHPKFNRNDPYAPSMIKRVKKAKNKKALKEGVSNRSHGLLLRDRKRPMAFPSLLDNPQYRMAEDDNATVLGQLYQTTRSQIADRATKALIRLPPGIHFVSSDESSDDSSAGGHDSASASASSVRSSSYHITDDLEEYDEDDFEPIPWSPQTSTQNCGVLDHSEGNSSLSSMEPRTIQEMKRNPDDLNALYNVLPMFSQPRYQALYDFSSPFVLPGLFYFMDISSFGLYWATFLIVGHTIQALFTAYGPNTADLVLRPKISMLKHIFMDIIWMHSLLSAMVLVPEYFGASSVMLAITFIGTQPPGLATNLKTHYHMNSQNQSVPFVHGEWWSADIVRWIFLGYLTAILCICLGHCFTVPTLKVIGVFLMNLTPLLAFESYRLLLSIPSRLEDQPGEKKRK</sequence>
<feature type="transmembrane region" description="Helical" evidence="6">
    <location>
        <begin position="427"/>
        <end position="448"/>
    </location>
</feature>
<evidence type="ECO:0000313" key="9">
    <source>
        <dbReference type="Proteomes" id="UP001295423"/>
    </source>
</evidence>
<name>A0AAD2G209_9STRA</name>
<reference evidence="8" key="1">
    <citation type="submission" date="2023-08" db="EMBL/GenBank/DDBJ databases">
        <authorList>
            <person name="Audoor S."/>
            <person name="Bilcke G."/>
        </authorList>
    </citation>
    <scope>NUCLEOTIDE SEQUENCE</scope>
</reference>
<keyword evidence="2" id="KW-0238">DNA-binding</keyword>
<evidence type="ECO:0000256" key="4">
    <source>
        <dbReference type="RuleBase" id="RU004020"/>
    </source>
</evidence>
<evidence type="ECO:0000256" key="2">
    <source>
        <dbReference type="ARBA" id="ARBA00023125"/>
    </source>
</evidence>
<comment type="similarity">
    <text evidence="4">Belongs to the HSF family.</text>
</comment>
<comment type="subcellular location">
    <subcellularLocation>
        <location evidence="1">Nucleus</location>
    </subcellularLocation>
</comment>
<comment type="caution">
    <text evidence="8">The sequence shown here is derived from an EMBL/GenBank/DDBJ whole genome shotgun (WGS) entry which is preliminary data.</text>
</comment>
<gene>
    <name evidence="8" type="ORF">CYCCA115_LOCUS18410</name>
</gene>
<dbReference type="EMBL" id="CAKOGP040002036">
    <property type="protein sequence ID" value="CAJ1959993.1"/>
    <property type="molecule type" value="Genomic_DNA"/>
</dbReference>
<dbReference type="PANTHER" id="PTHR10015:SF206">
    <property type="entry name" value="HSF-TYPE DNA-BINDING DOMAIN-CONTAINING PROTEIN"/>
    <property type="match status" value="1"/>
</dbReference>
<evidence type="ECO:0000256" key="1">
    <source>
        <dbReference type="ARBA" id="ARBA00004123"/>
    </source>
</evidence>
<protein>
    <recommendedName>
        <fullName evidence="7">HSF-type DNA-binding domain-containing protein</fullName>
    </recommendedName>
</protein>
<dbReference type="SMART" id="SM00415">
    <property type="entry name" value="HSF"/>
    <property type="match status" value="1"/>
</dbReference>
<feature type="region of interest" description="Disordered" evidence="5">
    <location>
        <begin position="193"/>
        <end position="218"/>
    </location>
</feature>
<dbReference type="Pfam" id="PF00447">
    <property type="entry name" value="HSF_DNA-bind"/>
    <property type="match status" value="1"/>
</dbReference>
<evidence type="ECO:0000256" key="6">
    <source>
        <dbReference type="SAM" id="Phobius"/>
    </source>
</evidence>
<evidence type="ECO:0000256" key="3">
    <source>
        <dbReference type="ARBA" id="ARBA00023242"/>
    </source>
</evidence>
<evidence type="ECO:0000313" key="8">
    <source>
        <dbReference type="EMBL" id="CAJ1959993.1"/>
    </source>
</evidence>
<feature type="compositionally biased region" description="Low complexity" evidence="5">
    <location>
        <begin position="200"/>
        <end position="218"/>
    </location>
</feature>
<dbReference type="GO" id="GO:0005634">
    <property type="term" value="C:nucleus"/>
    <property type="evidence" value="ECO:0007669"/>
    <property type="project" value="UniProtKB-SubCell"/>
</dbReference>
<keyword evidence="3" id="KW-0539">Nucleus</keyword>
<keyword evidence="6" id="KW-1133">Transmembrane helix</keyword>
<keyword evidence="6" id="KW-0472">Membrane</keyword>
<dbReference type="Gene3D" id="1.10.10.10">
    <property type="entry name" value="Winged helix-like DNA-binding domain superfamily/Winged helix DNA-binding domain"/>
    <property type="match status" value="1"/>
</dbReference>
<organism evidence="8 9">
    <name type="scientific">Cylindrotheca closterium</name>
    <dbReference type="NCBI Taxonomy" id="2856"/>
    <lineage>
        <taxon>Eukaryota</taxon>
        <taxon>Sar</taxon>
        <taxon>Stramenopiles</taxon>
        <taxon>Ochrophyta</taxon>
        <taxon>Bacillariophyta</taxon>
        <taxon>Bacillariophyceae</taxon>
        <taxon>Bacillariophycidae</taxon>
        <taxon>Bacillariales</taxon>
        <taxon>Bacillariaceae</taxon>
        <taxon>Cylindrotheca</taxon>
    </lineage>
</organism>
<dbReference type="Proteomes" id="UP001295423">
    <property type="component" value="Unassembled WGS sequence"/>
</dbReference>
<keyword evidence="6" id="KW-0812">Transmembrane</keyword>
<evidence type="ECO:0000256" key="5">
    <source>
        <dbReference type="SAM" id="MobiDB-lite"/>
    </source>
</evidence>
<dbReference type="AlphaFoldDB" id="A0AAD2G209"/>
<proteinExistence type="inferred from homology"/>
<dbReference type="PANTHER" id="PTHR10015">
    <property type="entry name" value="HEAT SHOCK TRANSCRIPTION FACTOR"/>
    <property type="match status" value="1"/>
</dbReference>
<feature type="transmembrane region" description="Helical" evidence="6">
    <location>
        <begin position="319"/>
        <end position="341"/>
    </location>
</feature>
<dbReference type="InterPro" id="IPR036388">
    <property type="entry name" value="WH-like_DNA-bd_sf"/>
</dbReference>
<evidence type="ECO:0000259" key="7">
    <source>
        <dbReference type="SMART" id="SM00415"/>
    </source>
</evidence>
<dbReference type="SUPFAM" id="SSF46785">
    <property type="entry name" value="Winged helix' DNA-binding domain"/>
    <property type="match status" value="1"/>
</dbReference>
<feature type="transmembrane region" description="Helical" evidence="6">
    <location>
        <begin position="362"/>
        <end position="391"/>
    </location>
</feature>
<dbReference type="GO" id="GO:0003700">
    <property type="term" value="F:DNA-binding transcription factor activity"/>
    <property type="evidence" value="ECO:0007669"/>
    <property type="project" value="InterPro"/>
</dbReference>
<keyword evidence="9" id="KW-1185">Reference proteome</keyword>
<dbReference type="InterPro" id="IPR000232">
    <property type="entry name" value="HSF_DNA-bd"/>
</dbReference>